<evidence type="ECO:0000256" key="1">
    <source>
        <dbReference type="SAM" id="MobiDB-lite"/>
    </source>
</evidence>
<evidence type="ECO:0000313" key="4">
    <source>
        <dbReference type="Proteomes" id="UP000789570"/>
    </source>
</evidence>
<feature type="transmembrane region" description="Helical" evidence="2">
    <location>
        <begin position="633"/>
        <end position="655"/>
    </location>
</feature>
<evidence type="ECO:0000313" key="3">
    <source>
        <dbReference type="EMBL" id="CAG8451443.1"/>
    </source>
</evidence>
<comment type="caution">
    <text evidence="3">The sequence shown here is derived from an EMBL/GenBank/DDBJ whole genome shotgun (WGS) entry which is preliminary data.</text>
</comment>
<dbReference type="OrthoDB" id="2419826at2759"/>
<keyword evidence="2" id="KW-0812">Transmembrane</keyword>
<proteinExistence type="predicted"/>
<evidence type="ECO:0000256" key="2">
    <source>
        <dbReference type="SAM" id="Phobius"/>
    </source>
</evidence>
<feature type="compositionally biased region" description="Basic and acidic residues" evidence="1">
    <location>
        <begin position="8"/>
        <end position="23"/>
    </location>
</feature>
<sequence>MFYDTSDTEEKRGFVSETDKKECPHDGKPITMIEMSPNGKYIVTYSEIDDTVVGWNVDNKEGSLEPIKADENDSHIIHIEHKESKIVHMCVSDKKILAYSNVEYGSRVSTSDLKSNGIHDHLSNFNAREQFILFGVDGDIQEHNIVWVYSTRGNRWMCQKIYTVPAITEIISISKFDKIWLRSDDHIHEWNIMNKETMVISRISRGIKTKDIRISDYKKYTCLKIKNNIIVYSSLMGIPIPIASADSNDELRLFKFMKNTPELHCLLLTLMDQNSNNKILDYITKYCRNICLDQFKKHNRPSTEYEAEDLQNLPCLFYNCQSKNYMILVVGGYVWKIQIDKIDFDFSLEIKADYDDQFTESWMTYFDRDDSREKYENPFILDMNIDKDILFLQIPKSYKDEDIRLDIFILNEIIGLRVFNVKNEQICELFKKTKYEIEVEIEEVKIFKTKEIVISTNFGVFIFHLNEKNELILDYFQYIHHQLRQQVNLNWLSKFMFISNKYLEDDRKLPIDGWVAYVKNDRENFLKHGTALLMFAIEVHDLKLINDIYKKCLNYFKQDLERNKAFLTIINSSMPFLKICYPEYLLSYPEEYTWWELIRPQTSPFGDTITEEIYKTWDGEALINFKWNTYGKYYYAIIWFTFNAFLICFVIATTISEISDKIRTQLLIASTFLGFIHLTVEIRQFIYSPIKWFQDYRNLLDTTAYVLPLSASFLLFQIDYHNYNDYLSYSTLFGFACLFLDLKFIFFFRVFEQFGVYFTIVINPREHVDLDRRVKSNDTNNPWNMVDAYYQVLPDGSISQEPFIVQKPDENTNMFSHFKTALLAMYFSLTGDASAMSKWTYVENPFFVAIMSGFSFLVVVYLMNLLIEIEMFYMLPHQRRWKSWFPDTIYYYANVDTSRRKVNELIKNNEWRPEEFPEMKRNLLKILDVQDN</sequence>
<feature type="region of interest" description="Disordered" evidence="1">
    <location>
        <begin position="1"/>
        <end position="23"/>
    </location>
</feature>
<feature type="transmembrane region" description="Helical" evidence="2">
    <location>
        <begin position="846"/>
        <end position="867"/>
    </location>
</feature>
<dbReference type="AlphaFoldDB" id="A0A9N8YVW5"/>
<organism evidence="3 4">
    <name type="scientific">Funneliformis caledonium</name>
    <dbReference type="NCBI Taxonomy" id="1117310"/>
    <lineage>
        <taxon>Eukaryota</taxon>
        <taxon>Fungi</taxon>
        <taxon>Fungi incertae sedis</taxon>
        <taxon>Mucoromycota</taxon>
        <taxon>Glomeromycotina</taxon>
        <taxon>Glomeromycetes</taxon>
        <taxon>Glomerales</taxon>
        <taxon>Glomeraceae</taxon>
        <taxon>Funneliformis</taxon>
    </lineage>
</organism>
<reference evidence="3" key="1">
    <citation type="submission" date="2021-06" db="EMBL/GenBank/DDBJ databases">
        <authorList>
            <person name="Kallberg Y."/>
            <person name="Tangrot J."/>
            <person name="Rosling A."/>
        </authorList>
    </citation>
    <scope>NUCLEOTIDE SEQUENCE</scope>
    <source>
        <strain evidence="3">UK204</strain>
    </source>
</reference>
<feature type="transmembrane region" description="Helical" evidence="2">
    <location>
        <begin position="667"/>
        <end position="690"/>
    </location>
</feature>
<name>A0A9N8YVW5_9GLOM</name>
<gene>
    <name evidence="3" type="ORF">FCALED_LOCUS1257</name>
</gene>
<keyword evidence="2" id="KW-0472">Membrane</keyword>
<keyword evidence="2" id="KW-1133">Transmembrane helix</keyword>
<dbReference type="InterPro" id="IPR036322">
    <property type="entry name" value="WD40_repeat_dom_sf"/>
</dbReference>
<feature type="transmembrane region" description="Helical" evidence="2">
    <location>
        <begin position="732"/>
        <end position="751"/>
    </location>
</feature>
<dbReference type="SUPFAM" id="SSF50978">
    <property type="entry name" value="WD40 repeat-like"/>
    <property type="match status" value="1"/>
</dbReference>
<dbReference type="EMBL" id="CAJVPQ010000154">
    <property type="protein sequence ID" value="CAG8451443.1"/>
    <property type="molecule type" value="Genomic_DNA"/>
</dbReference>
<accession>A0A9N8YVW5</accession>
<keyword evidence="4" id="KW-1185">Reference proteome</keyword>
<dbReference type="Proteomes" id="UP000789570">
    <property type="component" value="Unassembled WGS sequence"/>
</dbReference>
<protein>
    <submittedName>
        <fullName evidence="3">14766_t:CDS:1</fullName>
    </submittedName>
</protein>